<dbReference type="GO" id="GO:0005886">
    <property type="term" value="C:plasma membrane"/>
    <property type="evidence" value="ECO:0007669"/>
    <property type="project" value="UniProtKB-SubCell"/>
</dbReference>
<dbReference type="GO" id="GO:0016763">
    <property type="term" value="F:pentosyltransferase activity"/>
    <property type="evidence" value="ECO:0007669"/>
    <property type="project" value="TreeGrafter"/>
</dbReference>
<dbReference type="EMBL" id="AZEY01000013">
    <property type="protein sequence ID" value="KRL69317.1"/>
    <property type="molecule type" value="Genomic_DNA"/>
</dbReference>
<dbReference type="InterPro" id="IPR050297">
    <property type="entry name" value="LipidA_mod_glycosyltrf_83"/>
</dbReference>
<accession>A0A0R1SSU9</accession>
<keyword evidence="7 8" id="KW-0472">Membrane</keyword>
<sequence>MSFCSYTSPLFYFDYSPDNNCFFTVGKAMMHGILPYRDVFEQKGPYVYLIHGIASLMSGRSLLGMFPFEVLSLLITMIVVYMIAGLYIHKSAAGIIAIFSPVFQLFHPYYTYGDTVESFLFPAMLMLIYSLLRADQENLKLSKAGWTIQGFLVGLTFLMKYTLLGGWIIFYIWIFIEYVTDKRYRDIQRLILWSLLGFLIAIVPWLIYFLVTHSLAAFIHVYFYENMHVYMLSDNSVFAKFLESLTIYSSFLRQDPLIFVCGFIGLIYLMFTNSIFKTWHGKALFVAMMISNAAFVVYGYHAGQVYQYYELAFFPYIVVPSVFLLIQLFKFYQFKITKVNESQIFIGSVLISLFLVLGVNNNILSSKIFPNNASVTLQSTTKPQQPAQIIFGNIMRQQSHGRPTLLNYGSIDMGFYTTSGALPTNYYFQNYNIAYNKAPQIMNSQNESIKKAKTQWVVVNTPAGKNIKQWHGTGSKKISAGNLNPGTKKISKVMLRNYRVVALHTQNFENTNVAYWLLKRKSAKPSD</sequence>
<feature type="transmembrane region" description="Helical" evidence="8">
    <location>
        <begin position="65"/>
        <end position="88"/>
    </location>
</feature>
<dbReference type="STRING" id="1423739.FC85_GL001481"/>
<name>A0A0R1SSU9_9LACO</name>
<evidence type="ECO:0000256" key="2">
    <source>
        <dbReference type="ARBA" id="ARBA00022475"/>
    </source>
</evidence>
<feature type="domain" description="Glycosyltransferase RgtA/B/C/D-like" evidence="9">
    <location>
        <begin position="46"/>
        <end position="208"/>
    </location>
</feature>
<dbReference type="Proteomes" id="UP000052013">
    <property type="component" value="Unassembled WGS sequence"/>
</dbReference>
<dbReference type="PANTHER" id="PTHR33908">
    <property type="entry name" value="MANNOSYLTRANSFERASE YKCB-RELATED"/>
    <property type="match status" value="1"/>
</dbReference>
<feature type="transmembrane region" description="Helical" evidence="8">
    <location>
        <begin position="190"/>
        <end position="223"/>
    </location>
</feature>
<evidence type="ECO:0000256" key="4">
    <source>
        <dbReference type="ARBA" id="ARBA00022679"/>
    </source>
</evidence>
<keyword evidence="2" id="KW-1003">Cell membrane</keyword>
<evidence type="ECO:0000256" key="8">
    <source>
        <dbReference type="SAM" id="Phobius"/>
    </source>
</evidence>
<evidence type="ECO:0000313" key="10">
    <source>
        <dbReference type="EMBL" id="KRL69317.1"/>
    </source>
</evidence>
<comment type="caution">
    <text evidence="10">The sequence shown here is derived from an EMBL/GenBank/DDBJ whole genome shotgun (WGS) entry which is preliminary data.</text>
</comment>
<evidence type="ECO:0000256" key="3">
    <source>
        <dbReference type="ARBA" id="ARBA00022676"/>
    </source>
</evidence>
<feature type="transmembrane region" description="Helical" evidence="8">
    <location>
        <begin position="313"/>
        <end position="332"/>
    </location>
</feature>
<evidence type="ECO:0000259" key="9">
    <source>
        <dbReference type="Pfam" id="PF13231"/>
    </source>
</evidence>
<keyword evidence="6 8" id="KW-1133">Transmembrane helix</keyword>
<gene>
    <name evidence="10" type="ORF">FC85_GL001481</name>
</gene>
<evidence type="ECO:0000313" key="11">
    <source>
        <dbReference type="Proteomes" id="UP000052013"/>
    </source>
</evidence>
<dbReference type="InterPro" id="IPR038731">
    <property type="entry name" value="RgtA/B/C-like"/>
</dbReference>
<feature type="transmembrane region" description="Helical" evidence="8">
    <location>
        <begin position="344"/>
        <end position="364"/>
    </location>
</feature>
<reference evidence="10 11" key="1">
    <citation type="journal article" date="2015" name="Genome Announc.">
        <title>Expanding the biotechnology potential of lactobacilli through comparative genomics of 213 strains and associated genera.</title>
        <authorList>
            <person name="Sun Z."/>
            <person name="Harris H.M."/>
            <person name="McCann A."/>
            <person name="Guo C."/>
            <person name="Argimon S."/>
            <person name="Zhang W."/>
            <person name="Yang X."/>
            <person name="Jeffery I.B."/>
            <person name="Cooney J.C."/>
            <person name="Kagawa T.F."/>
            <person name="Liu W."/>
            <person name="Song Y."/>
            <person name="Salvetti E."/>
            <person name="Wrobel A."/>
            <person name="Rasinkangas P."/>
            <person name="Parkhill J."/>
            <person name="Rea M.C."/>
            <person name="O'Sullivan O."/>
            <person name="Ritari J."/>
            <person name="Douillard F.P."/>
            <person name="Paul Ross R."/>
            <person name="Yang R."/>
            <person name="Briner A.E."/>
            <person name="Felis G.E."/>
            <person name="de Vos W.M."/>
            <person name="Barrangou R."/>
            <person name="Klaenhammer T.R."/>
            <person name="Caufield P.W."/>
            <person name="Cui Y."/>
            <person name="Zhang H."/>
            <person name="O'Toole P.W."/>
        </authorList>
    </citation>
    <scope>NUCLEOTIDE SEQUENCE [LARGE SCALE GENOMIC DNA]</scope>
    <source>
        <strain evidence="10 11">DSM 14421</strain>
    </source>
</reference>
<feature type="transmembrane region" description="Helical" evidence="8">
    <location>
        <begin position="283"/>
        <end position="301"/>
    </location>
</feature>
<dbReference type="GO" id="GO:0009103">
    <property type="term" value="P:lipopolysaccharide biosynthetic process"/>
    <property type="evidence" value="ECO:0007669"/>
    <property type="project" value="UniProtKB-ARBA"/>
</dbReference>
<keyword evidence="4 10" id="KW-0808">Transferase</keyword>
<evidence type="ECO:0000256" key="5">
    <source>
        <dbReference type="ARBA" id="ARBA00022692"/>
    </source>
</evidence>
<feature type="transmembrane region" description="Helical" evidence="8">
    <location>
        <begin position="152"/>
        <end position="178"/>
    </location>
</feature>
<protein>
    <submittedName>
        <fullName evidence="10">Teichoic acid polysaccharide glycosyl transferase</fullName>
    </submittedName>
</protein>
<feature type="transmembrane region" description="Helical" evidence="8">
    <location>
        <begin position="109"/>
        <end position="132"/>
    </location>
</feature>
<organism evidence="10 11">
    <name type="scientific">Lentilactobacillus diolivorans DSM 14421</name>
    <dbReference type="NCBI Taxonomy" id="1423739"/>
    <lineage>
        <taxon>Bacteria</taxon>
        <taxon>Bacillati</taxon>
        <taxon>Bacillota</taxon>
        <taxon>Bacilli</taxon>
        <taxon>Lactobacillales</taxon>
        <taxon>Lactobacillaceae</taxon>
        <taxon>Lentilactobacillus</taxon>
    </lineage>
</organism>
<evidence type="ECO:0000256" key="6">
    <source>
        <dbReference type="ARBA" id="ARBA00022989"/>
    </source>
</evidence>
<evidence type="ECO:0000256" key="7">
    <source>
        <dbReference type="ARBA" id="ARBA00023136"/>
    </source>
</evidence>
<evidence type="ECO:0000256" key="1">
    <source>
        <dbReference type="ARBA" id="ARBA00004651"/>
    </source>
</evidence>
<comment type="subcellular location">
    <subcellularLocation>
        <location evidence="1">Cell membrane</location>
        <topology evidence="1">Multi-pass membrane protein</topology>
    </subcellularLocation>
</comment>
<dbReference type="PATRIC" id="fig|1423739.3.peg.1549"/>
<keyword evidence="3" id="KW-0328">Glycosyltransferase</keyword>
<dbReference type="PANTHER" id="PTHR33908:SF11">
    <property type="entry name" value="MEMBRANE PROTEIN"/>
    <property type="match status" value="1"/>
</dbReference>
<dbReference type="Pfam" id="PF13231">
    <property type="entry name" value="PMT_2"/>
    <property type="match status" value="1"/>
</dbReference>
<dbReference type="AlphaFoldDB" id="A0A0R1SSU9"/>
<keyword evidence="5 8" id="KW-0812">Transmembrane</keyword>
<proteinExistence type="predicted"/>
<dbReference type="RefSeq" id="WP_225427602.1">
    <property type="nucleotide sequence ID" value="NZ_AZEY01000013.1"/>
</dbReference>
<feature type="transmembrane region" description="Helical" evidence="8">
    <location>
        <begin position="257"/>
        <end position="276"/>
    </location>
</feature>